<evidence type="ECO:0000313" key="2">
    <source>
        <dbReference type="EMBL" id="CAA2625340.1"/>
    </source>
</evidence>
<keyword evidence="4" id="KW-1185">Reference proteome</keyword>
<dbReference type="EMBL" id="LR746272">
    <property type="protein sequence ID" value="CAA7401319.1"/>
    <property type="molecule type" value="Genomic_DNA"/>
</dbReference>
<accession>A0A7I8J3Q1</accession>
<feature type="domain" description="Reelin" evidence="1">
    <location>
        <begin position="1"/>
        <end position="25"/>
    </location>
</feature>
<name>A0A7I8J3Q1_SPIIN</name>
<evidence type="ECO:0000259" key="1">
    <source>
        <dbReference type="PROSITE" id="PS51019"/>
    </source>
</evidence>
<dbReference type="AlphaFoldDB" id="A0A7I8J3Q1"/>
<dbReference type="PROSITE" id="PS51019">
    <property type="entry name" value="REELIN"/>
    <property type="match status" value="1"/>
</dbReference>
<dbReference type="EMBL" id="LR743596">
    <property type="protein sequence ID" value="CAA2625340.1"/>
    <property type="molecule type" value="Genomic_DNA"/>
</dbReference>
<protein>
    <recommendedName>
        <fullName evidence="1">Reelin domain-containing protein</fullName>
    </recommendedName>
</protein>
<dbReference type="Proteomes" id="UP000663760">
    <property type="component" value="Chromosome 9"/>
</dbReference>
<evidence type="ECO:0000313" key="4">
    <source>
        <dbReference type="Proteomes" id="UP000663760"/>
    </source>
</evidence>
<gene>
    <name evidence="2" type="ORF">SI7747_09011109</name>
    <name evidence="3" type="ORF">SI8410_09011997</name>
</gene>
<evidence type="ECO:0000313" key="3">
    <source>
        <dbReference type="EMBL" id="CAA7401319.1"/>
    </source>
</evidence>
<sequence length="25" mass="2882">MTFLWSLPDTFDHCLIILAFIASLN</sequence>
<organism evidence="2">
    <name type="scientific">Spirodela intermedia</name>
    <name type="common">Intermediate duckweed</name>
    <dbReference type="NCBI Taxonomy" id="51605"/>
    <lineage>
        <taxon>Eukaryota</taxon>
        <taxon>Viridiplantae</taxon>
        <taxon>Streptophyta</taxon>
        <taxon>Embryophyta</taxon>
        <taxon>Tracheophyta</taxon>
        <taxon>Spermatophyta</taxon>
        <taxon>Magnoliopsida</taxon>
        <taxon>Liliopsida</taxon>
        <taxon>Araceae</taxon>
        <taxon>Lemnoideae</taxon>
        <taxon>Spirodela</taxon>
    </lineage>
</organism>
<reference evidence="2" key="1">
    <citation type="submission" date="2019-12" db="EMBL/GenBank/DDBJ databases">
        <authorList>
            <person name="Scholz U."/>
            <person name="Mascher M."/>
            <person name="Fiebig A."/>
        </authorList>
    </citation>
    <scope>NUCLEOTIDE SEQUENCE</scope>
</reference>
<dbReference type="InterPro" id="IPR002861">
    <property type="entry name" value="Reeler_dom"/>
</dbReference>
<proteinExistence type="predicted"/>